<evidence type="ECO:0000313" key="2">
    <source>
        <dbReference type="Proteomes" id="UP001611494"/>
    </source>
</evidence>
<sequence length="53" mass="5904">MTSQFTRAAGVDQRGNDPETAAEVLDIAQGRRNRWRVGWPNSVEFDVGAAEDR</sequence>
<keyword evidence="2" id="KW-1185">Reference proteome</keyword>
<dbReference type="EMBL" id="JBIRYL010000001">
    <property type="protein sequence ID" value="MFI2229900.1"/>
    <property type="molecule type" value="Genomic_DNA"/>
</dbReference>
<comment type="caution">
    <text evidence="1">The sequence shown here is derived from an EMBL/GenBank/DDBJ whole genome shotgun (WGS) entry which is preliminary data.</text>
</comment>
<accession>A0ABW7VW25</accession>
<gene>
    <name evidence="1" type="ORF">ACH49Z_08610</name>
</gene>
<dbReference type="Proteomes" id="UP001611494">
    <property type="component" value="Unassembled WGS sequence"/>
</dbReference>
<reference evidence="1 2" key="1">
    <citation type="submission" date="2024-10" db="EMBL/GenBank/DDBJ databases">
        <title>The Natural Products Discovery Center: Release of the First 8490 Sequenced Strains for Exploring Actinobacteria Biosynthetic Diversity.</title>
        <authorList>
            <person name="Kalkreuter E."/>
            <person name="Kautsar S.A."/>
            <person name="Yang D."/>
            <person name="Bader C.D."/>
            <person name="Teijaro C.N."/>
            <person name="Fluegel L."/>
            <person name="Davis C.M."/>
            <person name="Simpson J.R."/>
            <person name="Lauterbach L."/>
            <person name="Steele A.D."/>
            <person name="Gui C."/>
            <person name="Meng S."/>
            <person name="Li G."/>
            <person name="Viehrig K."/>
            <person name="Ye F."/>
            <person name="Su P."/>
            <person name="Kiefer A.F."/>
            <person name="Nichols A."/>
            <person name="Cepeda A.J."/>
            <person name="Yan W."/>
            <person name="Fan B."/>
            <person name="Jiang Y."/>
            <person name="Adhikari A."/>
            <person name="Zheng C.-J."/>
            <person name="Schuster L."/>
            <person name="Cowan T.M."/>
            <person name="Smanski M.J."/>
            <person name="Chevrette M.G."/>
            <person name="De Carvalho L.P.S."/>
            <person name="Shen B."/>
        </authorList>
    </citation>
    <scope>NUCLEOTIDE SEQUENCE [LARGE SCALE GENOMIC DNA]</scope>
    <source>
        <strain evidence="1 2">NPDC019377</strain>
    </source>
</reference>
<proteinExistence type="predicted"/>
<organism evidence="1 2">
    <name type="scientific">Nocardia testacea</name>
    <dbReference type="NCBI Taxonomy" id="248551"/>
    <lineage>
        <taxon>Bacteria</taxon>
        <taxon>Bacillati</taxon>
        <taxon>Actinomycetota</taxon>
        <taxon>Actinomycetes</taxon>
        <taxon>Mycobacteriales</taxon>
        <taxon>Nocardiaceae</taxon>
        <taxon>Nocardia</taxon>
    </lineage>
</organism>
<evidence type="ECO:0000313" key="1">
    <source>
        <dbReference type="EMBL" id="MFI2229900.1"/>
    </source>
</evidence>
<protein>
    <submittedName>
        <fullName evidence="1">Uncharacterized protein</fullName>
    </submittedName>
</protein>
<dbReference type="RefSeq" id="WP_397061066.1">
    <property type="nucleotide sequence ID" value="NZ_JBIRYL010000001.1"/>
</dbReference>
<name>A0ABW7VW25_9NOCA</name>